<dbReference type="SUPFAM" id="SSF81321">
    <property type="entry name" value="Family A G protein-coupled receptor-like"/>
    <property type="match status" value="1"/>
</dbReference>
<evidence type="ECO:0000256" key="17">
    <source>
        <dbReference type="ARBA" id="ARBA00075078"/>
    </source>
</evidence>
<keyword evidence="10 20" id="KW-0472">Membrane</keyword>
<feature type="domain" description="G-protein coupled receptors family 1 profile" evidence="21">
    <location>
        <begin position="66"/>
        <end position="315"/>
    </location>
</feature>
<dbReference type="InParanoid" id="A0A674K4Z8"/>
<dbReference type="PRINTS" id="PR00237">
    <property type="entry name" value="GPCRRHODOPSN"/>
</dbReference>
<evidence type="ECO:0000256" key="1">
    <source>
        <dbReference type="ARBA" id="ARBA00004172"/>
    </source>
</evidence>
<dbReference type="AlphaFoldDB" id="A0A674K4Z8"/>
<evidence type="ECO:0000256" key="2">
    <source>
        <dbReference type="ARBA" id="ARBA00004412"/>
    </source>
</evidence>
<dbReference type="FunFam" id="1.20.1070.10:FF:000246">
    <property type="entry name" value="Atypical chemokine receptor 2"/>
    <property type="match status" value="1"/>
</dbReference>
<reference evidence="22" key="2">
    <citation type="submission" date="2025-09" db="UniProtKB">
        <authorList>
            <consortium name="Ensembl"/>
        </authorList>
    </citation>
    <scope>IDENTIFICATION</scope>
</reference>
<comment type="subcellular location">
    <subcellularLocation>
        <location evidence="3">Cell membrane</location>
        <topology evidence="3">Multi-pass membrane protein</topology>
    </subcellularLocation>
    <subcellularLocation>
        <location evidence="2">Early endosome</location>
    </subcellularLocation>
    <subcellularLocation>
        <location evidence="1">Recycling endosome</location>
    </subcellularLocation>
</comment>
<dbReference type="CDD" id="cd15188">
    <property type="entry name" value="7tmA_ACKR2_D6"/>
    <property type="match status" value="1"/>
</dbReference>
<evidence type="ECO:0000256" key="20">
    <source>
        <dbReference type="SAM" id="Phobius"/>
    </source>
</evidence>
<dbReference type="InterPro" id="IPR000276">
    <property type="entry name" value="GPCR_Rhodpsn"/>
</dbReference>
<keyword evidence="13" id="KW-0325">Glycoprotein</keyword>
<evidence type="ECO:0000256" key="12">
    <source>
        <dbReference type="ARBA" id="ARBA00023170"/>
    </source>
</evidence>
<evidence type="ECO:0000256" key="16">
    <source>
        <dbReference type="ARBA" id="ARBA00072022"/>
    </source>
</evidence>
<evidence type="ECO:0000256" key="15">
    <source>
        <dbReference type="ARBA" id="ARBA00023224"/>
    </source>
</evidence>
<evidence type="ECO:0000259" key="21">
    <source>
        <dbReference type="PROSITE" id="PS50262"/>
    </source>
</evidence>
<dbReference type="Pfam" id="PF00001">
    <property type="entry name" value="7tm_1"/>
    <property type="match status" value="1"/>
</dbReference>
<feature type="transmembrane region" description="Helical" evidence="20">
    <location>
        <begin position="295"/>
        <end position="318"/>
    </location>
</feature>
<proteinExistence type="predicted"/>
<evidence type="ECO:0000256" key="13">
    <source>
        <dbReference type="ARBA" id="ARBA00023180"/>
    </source>
</evidence>
<evidence type="ECO:0000256" key="18">
    <source>
        <dbReference type="ARBA" id="ARBA00077778"/>
    </source>
</evidence>
<keyword evidence="8 20" id="KW-1133">Transmembrane helix</keyword>
<dbReference type="InterPro" id="IPR002239">
    <property type="entry name" value="Chemokine_CCR4"/>
</dbReference>
<keyword evidence="7" id="KW-0967">Endosome</keyword>
<dbReference type="GO" id="GO:0005884">
    <property type="term" value="C:actin filament"/>
    <property type="evidence" value="ECO:0007669"/>
    <property type="project" value="Ensembl"/>
</dbReference>
<dbReference type="PROSITE" id="PS50262">
    <property type="entry name" value="G_PROTEIN_RECEP_F1_2"/>
    <property type="match status" value="1"/>
</dbReference>
<dbReference type="InterPro" id="IPR017452">
    <property type="entry name" value="GPCR_Rhodpsn_7TM"/>
</dbReference>
<keyword evidence="6 20" id="KW-0812">Transmembrane</keyword>
<evidence type="ECO:0000256" key="7">
    <source>
        <dbReference type="ARBA" id="ARBA00022753"/>
    </source>
</evidence>
<reference evidence="22" key="1">
    <citation type="submission" date="2025-08" db="UniProtKB">
        <authorList>
            <consortium name="Ensembl"/>
        </authorList>
    </citation>
    <scope>IDENTIFICATION</scope>
</reference>
<dbReference type="GO" id="GO:0006954">
    <property type="term" value="P:inflammatory response"/>
    <property type="evidence" value="ECO:0007669"/>
    <property type="project" value="UniProtKB-KW"/>
</dbReference>
<accession>A0A674K4Z8</accession>
<dbReference type="Proteomes" id="UP000472274">
    <property type="component" value="Unplaced"/>
</dbReference>
<evidence type="ECO:0000313" key="22">
    <source>
        <dbReference type="Ensembl" id="ENSTMTP00000026389.1"/>
    </source>
</evidence>
<evidence type="ECO:0000256" key="3">
    <source>
        <dbReference type="ARBA" id="ARBA00004651"/>
    </source>
</evidence>
<keyword evidence="11" id="KW-1015">Disulfide bond</keyword>
<keyword evidence="23" id="KW-1185">Reference proteome</keyword>
<feature type="transmembrane region" description="Helical" evidence="20">
    <location>
        <begin position="122"/>
        <end position="143"/>
    </location>
</feature>
<dbReference type="Ensembl" id="ENSTMTT00000027351.1">
    <property type="protein sequence ID" value="ENSTMTP00000026389.1"/>
    <property type="gene ID" value="ENSTMTG00000019306.1"/>
</dbReference>
<dbReference type="PRINTS" id="PR00657">
    <property type="entry name" value="CCCHEMOKINER"/>
</dbReference>
<feature type="transmembrane region" description="Helical" evidence="20">
    <location>
        <begin position="87"/>
        <end position="110"/>
    </location>
</feature>
<feature type="transmembrane region" description="Helical" evidence="20">
    <location>
        <begin position="164"/>
        <end position="186"/>
    </location>
</feature>
<feature type="transmembrane region" description="Helical" evidence="20">
    <location>
        <begin position="255"/>
        <end position="275"/>
    </location>
</feature>
<evidence type="ECO:0000256" key="6">
    <source>
        <dbReference type="ARBA" id="ARBA00022692"/>
    </source>
</evidence>
<name>A0A674K4Z8_9SAUR</name>
<organism evidence="22 23">
    <name type="scientific">Terrapene triunguis</name>
    <name type="common">Three-toed box turtle</name>
    <dbReference type="NCBI Taxonomy" id="2587831"/>
    <lineage>
        <taxon>Eukaryota</taxon>
        <taxon>Metazoa</taxon>
        <taxon>Chordata</taxon>
        <taxon>Craniata</taxon>
        <taxon>Vertebrata</taxon>
        <taxon>Euteleostomi</taxon>
        <taxon>Archelosauria</taxon>
        <taxon>Testudinata</taxon>
        <taxon>Testudines</taxon>
        <taxon>Cryptodira</taxon>
        <taxon>Durocryptodira</taxon>
        <taxon>Testudinoidea</taxon>
        <taxon>Emydidae</taxon>
        <taxon>Terrapene</taxon>
    </lineage>
</organism>
<dbReference type="GO" id="GO:0007204">
    <property type="term" value="P:positive regulation of cytosolic calcium ion concentration"/>
    <property type="evidence" value="ECO:0007669"/>
    <property type="project" value="TreeGrafter"/>
</dbReference>
<dbReference type="GO" id="GO:0016493">
    <property type="term" value="F:C-C chemokine receptor activity"/>
    <property type="evidence" value="ECO:0007669"/>
    <property type="project" value="InterPro"/>
</dbReference>
<dbReference type="GO" id="GO:0006955">
    <property type="term" value="P:immune response"/>
    <property type="evidence" value="ECO:0007669"/>
    <property type="project" value="InterPro"/>
</dbReference>
<keyword evidence="15" id="KW-0807">Transducer</keyword>
<protein>
    <recommendedName>
        <fullName evidence="16">Atypical chemokine receptor 2</fullName>
    </recommendedName>
    <alternativeName>
        <fullName evidence="17">C-C chemokine receptor D6</fullName>
    </alternativeName>
    <alternativeName>
        <fullName evidence="18">Chemokine-binding protein 2</fullName>
    </alternativeName>
    <alternativeName>
        <fullName evidence="19">Chemokine-binding protein D6</fullName>
    </alternativeName>
</protein>
<feature type="transmembrane region" description="Helical" evidence="20">
    <location>
        <begin position="218"/>
        <end position="243"/>
    </location>
</feature>
<evidence type="ECO:0000256" key="11">
    <source>
        <dbReference type="ARBA" id="ARBA00023157"/>
    </source>
</evidence>
<evidence type="ECO:0000256" key="14">
    <source>
        <dbReference type="ARBA" id="ARBA00023198"/>
    </source>
</evidence>
<feature type="transmembrane region" description="Helical" evidence="20">
    <location>
        <begin position="54"/>
        <end position="75"/>
    </location>
</feature>
<dbReference type="GO" id="GO:0005829">
    <property type="term" value="C:cytosol"/>
    <property type="evidence" value="ECO:0007669"/>
    <property type="project" value="Ensembl"/>
</dbReference>
<keyword evidence="5" id="KW-0597">Phosphoprotein</keyword>
<dbReference type="PRINTS" id="PR01109">
    <property type="entry name" value="CHEMOKINER4"/>
</dbReference>
<keyword evidence="4" id="KW-1003">Cell membrane</keyword>
<keyword evidence="14" id="KW-0395">Inflammatory response</keyword>
<evidence type="ECO:0000256" key="19">
    <source>
        <dbReference type="ARBA" id="ARBA00081867"/>
    </source>
</evidence>
<evidence type="ECO:0000256" key="9">
    <source>
        <dbReference type="ARBA" id="ARBA00023040"/>
    </source>
</evidence>
<evidence type="ECO:0000313" key="23">
    <source>
        <dbReference type="Proteomes" id="UP000472274"/>
    </source>
</evidence>
<dbReference type="GO" id="GO:0019957">
    <property type="term" value="F:C-C chemokine binding"/>
    <property type="evidence" value="ECO:0007669"/>
    <property type="project" value="TreeGrafter"/>
</dbReference>
<dbReference type="InterPro" id="IPR050119">
    <property type="entry name" value="CCR1-9-like"/>
</dbReference>
<evidence type="ECO:0000256" key="8">
    <source>
        <dbReference type="ARBA" id="ARBA00022989"/>
    </source>
</evidence>
<dbReference type="GeneTree" id="ENSGT01110000267168"/>
<dbReference type="PANTHER" id="PTHR10489">
    <property type="entry name" value="CELL ADHESION MOLECULE"/>
    <property type="match status" value="1"/>
</dbReference>
<evidence type="ECO:0000256" key="4">
    <source>
        <dbReference type="ARBA" id="ARBA00022475"/>
    </source>
</evidence>
<dbReference type="GO" id="GO:0031965">
    <property type="term" value="C:nuclear membrane"/>
    <property type="evidence" value="ECO:0007669"/>
    <property type="project" value="Ensembl"/>
</dbReference>
<dbReference type="PANTHER" id="PTHR10489:SF942">
    <property type="entry name" value="ATYPICAL CHEMOKINE RECEPTOR 2"/>
    <property type="match status" value="1"/>
</dbReference>
<dbReference type="GO" id="GO:0060326">
    <property type="term" value="P:cell chemotaxis"/>
    <property type="evidence" value="ECO:0007669"/>
    <property type="project" value="TreeGrafter"/>
</dbReference>
<dbReference type="GO" id="GO:0140319">
    <property type="term" value="F:receptor decoy activity"/>
    <property type="evidence" value="ECO:0007669"/>
    <property type="project" value="Ensembl"/>
</dbReference>
<dbReference type="GO" id="GO:0055037">
    <property type="term" value="C:recycling endosome"/>
    <property type="evidence" value="ECO:0007669"/>
    <property type="project" value="UniProtKB-SubCell"/>
</dbReference>
<dbReference type="GO" id="GO:0005654">
    <property type="term" value="C:nucleoplasm"/>
    <property type="evidence" value="ECO:0007669"/>
    <property type="project" value="Ensembl"/>
</dbReference>
<dbReference type="Gene3D" id="1.20.1070.10">
    <property type="entry name" value="Rhodopsin 7-helix transmembrane proteins"/>
    <property type="match status" value="1"/>
</dbReference>
<evidence type="ECO:0000256" key="5">
    <source>
        <dbReference type="ARBA" id="ARBA00022553"/>
    </source>
</evidence>
<keyword evidence="9" id="KW-0297">G-protein coupled receptor</keyword>
<dbReference type="InterPro" id="IPR000355">
    <property type="entry name" value="Chemokine_rcpt"/>
</dbReference>
<gene>
    <name evidence="22" type="primary">ACKR2</name>
</gene>
<sequence length="382" mass="43906">MVATVPMSAMPHTTDNPVNMTDYEYQYLGEEDYIHVVLCTKENVKAFGKVFLPVLYTIVFLLGLAGNCLLFAILIKYTKNKKMTEVYLLNLTVSDLLFVVTLPFWATYAASQWVFGNAFCKIISVIYTTNFYSGIFFVSCMSLDKYLEIVHAWSNKNLRAPRKSFLVSSVVWVISIVLSIPDFIFMEVQDLHNGRRVCYPDYGLHHSIWRLLFQFQQILLGFFLPFLCMVFFYSRVACVLTALMSPGKKRALRLVVILVVVFFVLWFPYNITLFLHLLQNLHVIKGCETSKHLDYAMQVTESLAFIHCCLNPVLYAFVNKRFRLHLKKIFGAIFRRQDFFVLQMSETSRSTSRCPDQVEMTSITNVMGGKSRSGGVLKIGSL</sequence>
<keyword evidence="12" id="KW-0675">Receptor</keyword>
<dbReference type="GO" id="GO:0005769">
    <property type="term" value="C:early endosome"/>
    <property type="evidence" value="ECO:0007669"/>
    <property type="project" value="UniProtKB-SubCell"/>
</dbReference>
<dbReference type="GO" id="GO:0019722">
    <property type="term" value="P:calcium-mediated signaling"/>
    <property type="evidence" value="ECO:0007669"/>
    <property type="project" value="TreeGrafter"/>
</dbReference>
<evidence type="ECO:0000256" key="10">
    <source>
        <dbReference type="ARBA" id="ARBA00023136"/>
    </source>
</evidence>
<dbReference type="GO" id="GO:0009897">
    <property type="term" value="C:external side of plasma membrane"/>
    <property type="evidence" value="ECO:0007669"/>
    <property type="project" value="TreeGrafter"/>
</dbReference>